<proteinExistence type="predicted"/>
<dbReference type="Proteomes" id="UP000503840">
    <property type="component" value="Unassembled WGS sequence"/>
</dbReference>
<name>A0A7J0BGR1_9BACT</name>
<keyword evidence="2" id="KW-1185">Reference proteome</keyword>
<sequence>MAAGIYTVNEAEKQTALQGDDKDMIEFHVNLGDYLRCLGSTGNLV</sequence>
<organism evidence="1 2">
    <name type="scientific">Desulfovibrio subterraneus</name>
    <dbReference type="NCBI Taxonomy" id="2718620"/>
    <lineage>
        <taxon>Bacteria</taxon>
        <taxon>Pseudomonadati</taxon>
        <taxon>Thermodesulfobacteriota</taxon>
        <taxon>Desulfovibrionia</taxon>
        <taxon>Desulfovibrionales</taxon>
        <taxon>Desulfovibrionaceae</taxon>
        <taxon>Desulfovibrio</taxon>
    </lineage>
</organism>
<dbReference type="EMBL" id="BLVO01000012">
    <property type="protein sequence ID" value="GFM32738.1"/>
    <property type="molecule type" value="Genomic_DNA"/>
</dbReference>
<evidence type="ECO:0000313" key="1">
    <source>
        <dbReference type="EMBL" id="GFM32738.1"/>
    </source>
</evidence>
<protein>
    <submittedName>
        <fullName evidence="1">Uncharacterized protein</fullName>
    </submittedName>
</protein>
<accession>A0A7J0BGR1</accession>
<comment type="caution">
    <text evidence="1">The sequence shown here is derived from an EMBL/GenBank/DDBJ whole genome shotgun (WGS) entry which is preliminary data.</text>
</comment>
<dbReference type="AlphaFoldDB" id="A0A7J0BGR1"/>
<evidence type="ECO:0000313" key="2">
    <source>
        <dbReference type="Proteomes" id="UP000503840"/>
    </source>
</evidence>
<reference evidence="1 2" key="1">
    <citation type="submission" date="2020-05" db="EMBL/GenBank/DDBJ databases">
        <title>Draft genome sequence of Desulfovibrio sp. strain HN2T.</title>
        <authorList>
            <person name="Ueno A."/>
            <person name="Tamazawa S."/>
            <person name="Tamamura S."/>
            <person name="Murakami T."/>
            <person name="Kiyama T."/>
            <person name="Inomata H."/>
            <person name="Amano Y."/>
            <person name="Miyakawa K."/>
            <person name="Tamaki H."/>
            <person name="Naganuma T."/>
            <person name="Kaneko K."/>
        </authorList>
    </citation>
    <scope>NUCLEOTIDE SEQUENCE [LARGE SCALE GENOMIC DNA]</scope>
    <source>
        <strain evidence="1 2">HN2</strain>
    </source>
</reference>
<gene>
    <name evidence="1" type="ORF">DSM101010T_11030</name>
</gene>